<evidence type="ECO:0000313" key="2">
    <source>
        <dbReference type="EMBL" id="GGR14912.1"/>
    </source>
</evidence>
<keyword evidence="3" id="KW-1185">Reference proteome</keyword>
<dbReference type="NCBIfam" id="NF003814">
    <property type="entry name" value="PRK05406.1-3"/>
    <property type="match status" value="1"/>
</dbReference>
<dbReference type="Pfam" id="PF03746">
    <property type="entry name" value="LamB_YcsF"/>
    <property type="match status" value="1"/>
</dbReference>
<dbReference type="PANTHER" id="PTHR30292">
    <property type="entry name" value="UNCHARACTERIZED PROTEIN YBGL-RELATED"/>
    <property type="match status" value="1"/>
</dbReference>
<name>A0A918F739_AGRME</name>
<dbReference type="EMBL" id="BMRJ01000001">
    <property type="protein sequence ID" value="GGR14912.1"/>
    <property type="molecule type" value="Genomic_DNA"/>
</dbReference>
<comment type="catalytic activity">
    <reaction evidence="1">
        <text>5-oxo-L-proline + ATP + 2 H2O = L-glutamate + ADP + phosphate + H(+)</text>
        <dbReference type="Rhea" id="RHEA:10348"/>
        <dbReference type="ChEBI" id="CHEBI:15377"/>
        <dbReference type="ChEBI" id="CHEBI:15378"/>
        <dbReference type="ChEBI" id="CHEBI:29985"/>
        <dbReference type="ChEBI" id="CHEBI:30616"/>
        <dbReference type="ChEBI" id="CHEBI:43474"/>
        <dbReference type="ChEBI" id="CHEBI:58402"/>
        <dbReference type="ChEBI" id="CHEBI:456216"/>
        <dbReference type="EC" id="3.5.2.9"/>
    </reaction>
</comment>
<dbReference type="Gene3D" id="3.20.20.370">
    <property type="entry name" value="Glycoside hydrolase/deacetylase"/>
    <property type="match status" value="1"/>
</dbReference>
<dbReference type="GO" id="GO:0017168">
    <property type="term" value="F:5-oxoprolinase (ATP-hydrolyzing) activity"/>
    <property type="evidence" value="ECO:0007669"/>
    <property type="project" value="UniProtKB-UniRule"/>
</dbReference>
<keyword evidence="1" id="KW-0067">ATP-binding</keyword>
<dbReference type="GO" id="GO:0005975">
    <property type="term" value="P:carbohydrate metabolic process"/>
    <property type="evidence" value="ECO:0007669"/>
    <property type="project" value="InterPro"/>
</dbReference>
<protein>
    <recommendedName>
        <fullName evidence="1">5-oxoprolinase subunit A</fullName>
        <shortName evidence="1">5-OPase subunit A</shortName>
        <ecNumber evidence="1">3.5.2.9</ecNumber>
    </recommendedName>
    <alternativeName>
        <fullName evidence="1">5-oxoprolinase (ATP-hydrolyzing) subunit A</fullName>
    </alternativeName>
</protein>
<dbReference type="AlphaFoldDB" id="A0A918F739"/>
<gene>
    <name evidence="1" type="primary">pxpA</name>
    <name evidence="2" type="ORF">GCM10010196_04500</name>
</gene>
<dbReference type="InterPro" id="IPR011330">
    <property type="entry name" value="Glyco_hydro/deAcase_b/a-brl"/>
</dbReference>
<evidence type="ECO:0000313" key="3">
    <source>
        <dbReference type="Proteomes" id="UP000610303"/>
    </source>
</evidence>
<dbReference type="NCBIfam" id="NF003816">
    <property type="entry name" value="PRK05406.1-5"/>
    <property type="match status" value="1"/>
</dbReference>
<comment type="similarity">
    <text evidence="1">Belongs to the LamB/PxpA family.</text>
</comment>
<evidence type="ECO:0000256" key="1">
    <source>
        <dbReference type="HAMAP-Rule" id="MF_00691"/>
    </source>
</evidence>
<dbReference type="CDD" id="cd10787">
    <property type="entry name" value="LamB_YcsF_like"/>
    <property type="match status" value="1"/>
</dbReference>
<reference evidence="2" key="1">
    <citation type="journal article" date="2014" name="Int. J. Syst. Evol. Microbiol.">
        <title>Complete genome sequence of Corynebacterium casei LMG S-19264T (=DSM 44701T), isolated from a smear-ripened cheese.</title>
        <authorList>
            <consortium name="US DOE Joint Genome Institute (JGI-PGF)"/>
            <person name="Walter F."/>
            <person name="Albersmeier A."/>
            <person name="Kalinowski J."/>
            <person name="Ruckert C."/>
        </authorList>
    </citation>
    <scope>NUCLEOTIDE SEQUENCE</scope>
    <source>
        <strain evidence="2">JCM 3346</strain>
    </source>
</reference>
<sequence length="296" mass="30445">MRRVRFGILPPFLVDVVGSSLRAAHPRGNARRATPHAARQNGVMAAAIDLNCDLGESFGAWRLGDDETMFGLVTSANVACGFHAGDPATMRRSVGLAARHGVALGAHPGYRDLGGFGRRALDVAPEELAAELLYQLGALDGLARAQGVRVRYVKAHGALYHRLGADERAAAAFAEALAAYDPALPVLGAPGGAIERAAQAAGLRFAREAFADRGYGADGLLLPRGAEGALVTDPEEVAARAVALATTGAVPLADGGALELAPDSICLHGDTPGAPELARRVRAALEAAGVLVRAFA</sequence>
<dbReference type="InterPro" id="IPR005501">
    <property type="entry name" value="LamB/YcsF/PxpA-like"/>
</dbReference>
<comment type="subunit">
    <text evidence="1">Forms a complex composed of PxpA, PxpB and PxpC.</text>
</comment>
<organism evidence="2 3">
    <name type="scientific">Agromyces mediolanus</name>
    <name type="common">Corynebacterium mediolanum</name>
    <dbReference type="NCBI Taxonomy" id="41986"/>
    <lineage>
        <taxon>Bacteria</taxon>
        <taxon>Bacillati</taxon>
        <taxon>Actinomycetota</taxon>
        <taxon>Actinomycetes</taxon>
        <taxon>Micrococcales</taxon>
        <taxon>Microbacteriaceae</taxon>
        <taxon>Agromyces</taxon>
    </lineage>
</organism>
<dbReference type="GO" id="GO:0005524">
    <property type="term" value="F:ATP binding"/>
    <property type="evidence" value="ECO:0007669"/>
    <property type="project" value="UniProtKB-UniRule"/>
</dbReference>
<keyword evidence="1" id="KW-0378">Hydrolase</keyword>
<comment type="caution">
    <text evidence="2">The sequence shown here is derived from an EMBL/GenBank/DDBJ whole genome shotgun (WGS) entry which is preliminary data.</text>
</comment>
<accession>A0A918F739</accession>
<comment type="function">
    <text evidence="1">Catalyzes the cleavage of 5-oxoproline to form L-glutamate coupled to the hydrolysis of ATP to ADP and inorganic phosphate.</text>
</comment>
<dbReference type="HAMAP" id="MF_00691">
    <property type="entry name" value="PxpA"/>
    <property type="match status" value="1"/>
</dbReference>
<proteinExistence type="inferred from homology"/>
<dbReference type="PANTHER" id="PTHR30292:SF0">
    <property type="entry name" value="5-OXOPROLINASE SUBUNIT A"/>
    <property type="match status" value="1"/>
</dbReference>
<keyword evidence="1" id="KW-0547">Nucleotide-binding</keyword>
<reference evidence="2" key="2">
    <citation type="submission" date="2020-09" db="EMBL/GenBank/DDBJ databases">
        <authorList>
            <person name="Sun Q."/>
            <person name="Ohkuma M."/>
        </authorList>
    </citation>
    <scope>NUCLEOTIDE SEQUENCE</scope>
    <source>
        <strain evidence="2">JCM 3346</strain>
    </source>
</reference>
<dbReference type="EC" id="3.5.2.9" evidence="1"/>
<dbReference type="SUPFAM" id="SSF88713">
    <property type="entry name" value="Glycoside hydrolase/deacetylase"/>
    <property type="match status" value="1"/>
</dbReference>
<dbReference type="Proteomes" id="UP000610303">
    <property type="component" value="Unassembled WGS sequence"/>
</dbReference>